<reference evidence="1" key="1">
    <citation type="journal article" date="2021" name="Sci. Adv.">
        <title>The American lobster genome reveals insights on longevity, neural, and immune adaptations.</title>
        <authorList>
            <person name="Polinski J.M."/>
            <person name="Zimin A.V."/>
            <person name="Clark K.F."/>
            <person name="Kohn A.B."/>
            <person name="Sadowski N."/>
            <person name="Timp W."/>
            <person name="Ptitsyn A."/>
            <person name="Khanna P."/>
            <person name="Romanova D.Y."/>
            <person name="Williams P."/>
            <person name="Greenwood S.J."/>
            <person name="Moroz L.L."/>
            <person name="Walt D.R."/>
            <person name="Bodnar A.G."/>
        </authorList>
    </citation>
    <scope>NUCLEOTIDE SEQUENCE</scope>
    <source>
        <strain evidence="1">GMGI-L3</strain>
    </source>
</reference>
<evidence type="ECO:0000313" key="2">
    <source>
        <dbReference type="Proteomes" id="UP000747542"/>
    </source>
</evidence>
<name>A0A8J5JFH8_HOMAM</name>
<dbReference type="AlphaFoldDB" id="A0A8J5JFH8"/>
<keyword evidence="2" id="KW-1185">Reference proteome</keyword>
<comment type="caution">
    <text evidence="1">The sequence shown here is derived from an EMBL/GenBank/DDBJ whole genome shotgun (WGS) entry which is preliminary data.</text>
</comment>
<sequence>MKQPFLVAEDVISDNDPAKDEFLKLRNDSVTRSTFDTVEDIASFWLKQGALGYPTLMTGYRCTSSISHDLYV</sequence>
<gene>
    <name evidence="1" type="ORF">Hamer_G029366</name>
</gene>
<feature type="non-terminal residue" evidence="1">
    <location>
        <position position="72"/>
    </location>
</feature>
<accession>A0A8J5JFH8</accession>
<dbReference type="Proteomes" id="UP000747542">
    <property type="component" value="Unassembled WGS sequence"/>
</dbReference>
<proteinExistence type="predicted"/>
<organism evidence="1 2">
    <name type="scientific">Homarus americanus</name>
    <name type="common">American lobster</name>
    <dbReference type="NCBI Taxonomy" id="6706"/>
    <lineage>
        <taxon>Eukaryota</taxon>
        <taxon>Metazoa</taxon>
        <taxon>Ecdysozoa</taxon>
        <taxon>Arthropoda</taxon>
        <taxon>Crustacea</taxon>
        <taxon>Multicrustacea</taxon>
        <taxon>Malacostraca</taxon>
        <taxon>Eumalacostraca</taxon>
        <taxon>Eucarida</taxon>
        <taxon>Decapoda</taxon>
        <taxon>Pleocyemata</taxon>
        <taxon>Astacidea</taxon>
        <taxon>Nephropoidea</taxon>
        <taxon>Nephropidae</taxon>
        <taxon>Homarus</taxon>
    </lineage>
</organism>
<dbReference type="EMBL" id="JAHLQT010040935">
    <property type="protein sequence ID" value="KAG7155699.1"/>
    <property type="molecule type" value="Genomic_DNA"/>
</dbReference>
<evidence type="ECO:0000313" key="1">
    <source>
        <dbReference type="EMBL" id="KAG7155699.1"/>
    </source>
</evidence>
<protein>
    <submittedName>
        <fullName evidence="1">Uncharacterized protein</fullName>
    </submittedName>
</protein>